<dbReference type="CDD" id="cd04301">
    <property type="entry name" value="NAT_SF"/>
    <property type="match status" value="1"/>
</dbReference>
<dbReference type="Gene3D" id="3.40.630.30">
    <property type="match status" value="1"/>
</dbReference>
<evidence type="ECO:0000313" key="7">
    <source>
        <dbReference type="Proteomes" id="UP000275024"/>
    </source>
</evidence>
<dbReference type="InterPro" id="IPR000182">
    <property type="entry name" value="GNAT_dom"/>
</dbReference>
<gene>
    <name evidence="5" type="ORF">D7318_28425</name>
    <name evidence="4" type="ORF">D7319_28670</name>
</gene>
<evidence type="ECO:0000259" key="3">
    <source>
        <dbReference type="PROSITE" id="PS51186"/>
    </source>
</evidence>
<dbReference type="PROSITE" id="PS51186">
    <property type="entry name" value="GNAT"/>
    <property type="match status" value="1"/>
</dbReference>
<evidence type="ECO:0000313" key="6">
    <source>
        <dbReference type="Proteomes" id="UP000268652"/>
    </source>
</evidence>
<keyword evidence="2" id="KW-0012">Acyltransferase</keyword>
<evidence type="ECO:0000313" key="5">
    <source>
        <dbReference type="EMBL" id="RKN14817.1"/>
    </source>
</evidence>
<name>A0A3A9VU95_9ACTN</name>
<protein>
    <submittedName>
        <fullName evidence="4">GNAT family N-acetyltransferase</fullName>
    </submittedName>
</protein>
<reference evidence="6 7" key="1">
    <citation type="submission" date="2018-09" db="EMBL/GenBank/DDBJ databases">
        <title>Streptomyces sp. nov. DS1-2, an endophytic actinomycete isolated from roots of Dendrobium scabrilingue.</title>
        <authorList>
            <person name="Kuncharoen N."/>
            <person name="Kudo T."/>
            <person name="Ohkuma M."/>
            <person name="Yuki M."/>
            <person name="Tanasupawat S."/>
        </authorList>
    </citation>
    <scope>NUCLEOTIDE SEQUENCE [LARGE SCALE GENOMIC DNA]</scope>
    <source>
        <strain evidence="4 7">AZ1-7</strain>
        <strain evidence="5 6">DS1-2</strain>
    </source>
</reference>
<keyword evidence="6" id="KW-1185">Reference proteome</keyword>
<evidence type="ECO:0000313" key="4">
    <source>
        <dbReference type="EMBL" id="RKN04310.1"/>
    </source>
</evidence>
<dbReference type="InterPro" id="IPR050832">
    <property type="entry name" value="Bact_Acetyltransf"/>
</dbReference>
<comment type="caution">
    <text evidence="4">The sequence shown here is derived from an EMBL/GenBank/DDBJ whole genome shotgun (WGS) entry which is preliminary data.</text>
</comment>
<dbReference type="Proteomes" id="UP000275024">
    <property type="component" value="Unassembled WGS sequence"/>
</dbReference>
<feature type="domain" description="N-acetyltransferase" evidence="3">
    <location>
        <begin position="5"/>
        <end position="159"/>
    </location>
</feature>
<dbReference type="EMBL" id="RBDY01000036">
    <property type="protein sequence ID" value="RKN14817.1"/>
    <property type="molecule type" value="Genomic_DNA"/>
</dbReference>
<keyword evidence="1 4" id="KW-0808">Transferase</keyword>
<dbReference type="PANTHER" id="PTHR43877">
    <property type="entry name" value="AMINOALKYLPHOSPHONATE N-ACETYLTRANSFERASE-RELATED-RELATED"/>
    <property type="match status" value="1"/>
</dbReference>
<evidence type="ECO:0000256" key="2">
    <source>
        <dbReference type="ARBA" id="ARBA00023315"/>
    </source>
</evidence>
<evidence type="ECO:0000256" key="1">
    <source>
        <dbReference type="ARBA" id="ARBA00022679"/>
    </source>
</evidence>
<dbReference type="GO" id="GO:0016747">
    <property type="term" value="F:acyltransferase activity, transferring groups other than amino-acyl groups"/>
    <property type="evidence" value="ECO:0007669"/>
    <property type="project" value="InterPro"/>
</dbReference>
<dbReference type="AlphaFoldDB" id="A0A3A9VU95"/>
<dbReference type="SUPFAM" id="SSF55729">
    <property type="entry name" value="Acyl-CoA N-acyltransferases (Nat)"/>
    <property type="match status" value="1"/>
</dbReference>
<dbReference type="OrthoDB" id="5173601at2"/>
<sequence>MTLPVVVRDLLPEDLERCGWSGSPLHLAAVAKELTRVRAGEVDYLAVCPPSGLPVAIGAVDHVDRPGVGKLFQLVVHPALRSCGLGTRLIAAAEHRVRVRGLAHAEIDVEEDNSRARALYERLGYVAYGSAPVGWDEERTDGSVTRYETVCTLMRKRLP</sequence>
<dbReference type="Pfam" id="PF00583">
    <property type="entry name" value="Acetyltransf_1"/>
    <property type="match status" value="1"/>
</dbReference>
<accession>A0A3A9VU95</accession>
<dbReference type="InterPro" id="IPR016181">
    <property type="entry name" value="Acyl_CoA_acyltransferase"/>
</dbReference>
<organism evidence="4 7">
    <name type="scientific">Streptomyces radicis</name>
    <dbReference type="NCBI Taxonomy" id="1750517"/>
    <lineage>
        <taxon>Bacteria</taxon>
        <taxon>Bacillati</taxon>
        <taxon>Actinomycetota</taxon>
        <taxon>Actinomycetes</taxon>
        <taxon>Kitasatosporales</taxon>
        <taxon>Streptomycetaceae</taxon>
        <taxon>Streptomyces</taxon>
    </lineage>
</organism>
<proteinExistence type="predicted"/>
<dbReference type="EMBL" id="RBDX01000037">
    <property type="protein sequence ID" value="RKN04310.1"/>
    <property type="molecule type" value="Genomic_DNA"/>
</dbReference>
<dbReference type="Proteomes" id="UP000268652">
    <property type="component" value="Unassembled WGS sequence"/>
</dbReference>